<dbReference type="Proteomes" id="UP000316706">
    <property type="component" value="Unassembled WGS sequence"/>
</dbReference>
<keyword evidence="4 8" id="KW-0812">Transmembrane</keyword>
<evidence type="ECO:0000256" key="7">
    <source>
        <dbReference type="SAM" id="MobiDB-lite"/>
    </source>
</evidence>
<dbReference type="EMBL" id="VFPO01000001">
    <property type="protein sequence ID" value="TQM70924.1"/>
    <property type="molecule type" value="Genomic_DNA"/>
</dbReference>
<evidence type="ECO:0000256" key="6">
    <source>
        <dbReference type="ARBA" id="ARBA00023136"/>
    </source>
</evidence>
<evidence type="ECO:0000313" key="11">
    <source>
        <dbReference type="Proteomes" id="UP000316706"/>
    </source>
</evidence>
<feature type="transmembrane region" description="Helical" evidence="8">
    <location>
        <begin position="18"/>
        <end position="40"/>
    </location>
</feature>
<feature type="transmembrane region" description="Helical" evidence="8">
    <location>
        <begin position="203"/>
        <end position="223"/>
    </location>
</feature>
<reference evidence="10 11" key="1">
    <citation type="submission" date="2019-06" db="EMBL/GenBank/DDBJ databases">
        <title>Sequencing the genomes of 1000 actinobacteria strains.</title>
        <authorList>
            <person name="Klenk H.-P."/>
        </authorList>
    </citation>
    <scope>NUCLEOTIDE SEQUENCE [LARGE SCALE GENOMIC DNA]</scope>
    <source>
        <strain evidence="10 11">DSM 45043</strain>
    </source>
</reference>
<feature type="transmembrane region" description="Helical" evidence="8">
    <location>
        <begin position="341"/>
        <end position="362"/>
    </location>
</feature>
<feature type="transmembrane region" description="Helical" evidence="8">
    <location>
        <begin position="141"/>
        <end position="161"/>
    </location>
</feature>
<evidence type="ECO:0000256" key="8">
    <source>
        <dbReference type="SAM" id="Phobius"/>
    </source>
</evidence>
<feature type="region of interest" description="Disordered" evidence="7">
    <location>
        <begin position="512"/>
        <end position="533"/>
    </location>
</feature>
<dbReference type="Gene3D" id="1.20.1720.10">
    <property type="entry name" value="Multidrug resistance protein D"/>
    <property type="match status" value="1"/>
</dbReference>
<dbReference type="InterPro" id="IPR020846">
    <property type="entry name" value="MFS_dom"/>
</dbReference>
<feature type="transmembrane region" description="Helical" evidence="8">
    <location>
        <begin position="167"/>
        <end position="191"/>
    </location>
</feature>
<feature type="domain" description="Major facilitator superfamily (MFS) profile" evidence="9">
    <location>
        <begin position="17"/>
        <end position="509"/>
    </location>
</feature>
<evidence type="ECO:0000256" key="3">
    <source>
        <dbReference type="ARBA" id="ARBA00022475"/>
    </source>
</evidence>
<dbReference type="Gene3D" id="1.20.1250.20">
    <property type="entry name" value="MFS general substrate transporter like domains"/>
    <property type="match status" value="1"/>
</dbReference>
<dbReference type="Pfam" id="PF07690">
    <property type="entry name" value="MFS_1"/>
    <property type="match status" value="1"/>
</dbReference>
<feature type="transmembrane region" description="Helical" evidence="8">
    <location>
        <begin position="368"/>
        <end position="392"/>
    </location>
</feature>
<dbReference type="InterPro" id="IPR011701">
    <property type="entry name" value="MFS"/>
</dbReference>
<feature type="transmembrane region" description="Helical" evidence="8">
    <location>
        <begin position="485"/>
        <end position="506"/>
    </location>
</feature>
<dbReference type="SUPFAM" id="SSF103473">
    <property type="entry name" value="MFS general substrate transporter"/>
    <property type="match status" value="1"/>
</dbReference>
<accession>A0A543IK38</accession>
<evidence type="ECO:0000259" key="9">
    <source>
        <dbReference type="PROSITE" id="PS50850"/>
    </source>
</evidence>
<evidence type="ECO:0000256" key="1">
    <source>
        <dbReference type="ARBA" id="ARBA00004651"/>
    </source>
</evidence>
<evidence type="ECO:0000256" key="4">
    <source>
        <dbReference type="ARBA" id="ARBA00022692"/>
    </source>
</evidence>
<feature type="transmembrane region" description="Helical" evidence="8">
    <location>
        <begin position="235"/>
        <end position="254"/>
    </location>
</feature>
<sequence>MPHEPTGERATAREWAGLALLVLPMLTLTSDLSVLFFALPTLSADLDPSASQALWIVHVYGFLVAGFLVTMGRLGDRVGPRRLLLIGASAFAAVSAVAAFSTEAWMLIAARALLGVAGATLMPSLYSLLRIMFRDENQRRTAIAVVFGAFSAGGAVGPLLGGALLEFFWWGAIFLINVPPMALLVLAGPALLPEREERDAAPLDLTSVVLSVAGMLAVVYGLQELAAGQETGAGSAWPHVGVVAAGGLVLALFARRQRRIRDPLFDLALLADRRVGVPLAALLLCMIGTIGVFYLFTQYLQWAAGLSPFRAGLWTLPYILSNMVGALLGPPLAARLRPAAVVAGGLGAAAAGAVLLAVVAAPDAPLPLLAAVTAGIGLAGGPAMALMSDLIISGSPEEKTGSAAAAQEVGGELGSALGVAAAGAVALLAYRSSLDGAMPPGVPEAAAETALAGVHGGVAAAESLGAGGSALLAAVQGAVADGLQAYAAVAAVPSAAAAVLVAVLIARGGTREGAGAGEREREPLPGDRVTEAG</sequence>
<feature type="transmembrane region" description="Helical" evidence="8">
    <location>
        <begin position="316"/>
        <end position="334"/>
    </location>
</feature>
<organism evidence="10 11">
    <name type="scientific">Actinomadura hallensis</name>
    <dbReference type="NCBI Taxonomy" id="337895"/>
    <lineage>
        <taxon>Bacteria</taxon>
        <taxon>Bacillati</taxon>
        <taxon>Actinomycetota</taxon>
        <taxon>Actinomycetes</taxon>
        <taxon>Streptosporangiales</taxon>
        <taxon>Thermomonosporaceae</taxon>
        <taxon>Actinomadura</taxon>
    </lineage>
</organism>
<evidence type="ECO:0000256" key="5">
    <source>
        <dbReference type="ARBA" id="ARBA00022989"/>
    </source>
</evidence>
<keyword evidence="2" id="KW-0813">Transport</keyword>
<proteinExistence type="predicted"/>
<keyword evidence="5 8" id="KW-1133">Transmembrane helix</keyword>
<dbReference type="AlphaFoldDB" id="A0A543IK38"/>
<keyword evidence="11" id="KW-1185">Reference proteome</keyword>
<dbReference type="PANTHER" id="PTHR42718">
    <property type="entry name" value="MAJOR FACILITATOR SUPERFAMILY MULTIDRUG TRANSPORTER MFSC"/>
    <property type="match status" value="1"/>
</dbReference>
<comment type="caution">
    <text evidence="10">The sequence shown here is derived from an EMBL/GenBank/DDBJ whole genome shotgun (WGS) entry which is preliminary data.</text>
</comment>
<dbReference type="GO" id="GO:0005886">
    <property type="term" value="C:plasma membrane"/>
    <property type="evidence" value="ECO:0007669"/>
    <property type="project" value="UniProtKB-SubCell"/>
</dbReference>
<protein>
    <submittedName>
        <fullName evidence="10">DHA2 family multidrug resistance protein-like MFS transporter</fullName>
    </submittedName>
</protein>
<feature type="transmembrane region" description="Helical" evidence="8">
    <location>
        <begin position="413"/>
        <end position="430"/>
    </location>
</feature>
<dbReference type="PROSITE" id="PS50850">
    <property type="entry name" value="MFS"/>
    <property type="match status" value="1"/>
</dbReference>
<name>A0A543IK38_9ACTN</name>
<comment type="subcellular location">
    <subcellularLocation>
        <location evidence="1">Cell membrane</location>
        <topology evidence="1">Multi-pass membrane protein</topology>
    </subcellularLocation>
</comment>
<feature type="compositionally biased region" description="Basic and acidic residues" evidence="7">
    <location>
        <begin position="517"/>
        <end position="533"/>
    </location>
</feature>
<feature type="transmembrane region" description="Helical" evidence="8">
    <location>
        <begin position="83"/>
        <end position="102"/>
    </location>
</feature>
<keyword evidence="3" id="KW-1003">Cell membrane</keyword>
<dbReference type="PANTHER" id="PTHR42718:SF47">
    <property type="entry name" value="METHYL VIOLOGEN RESISTANCE PROTEIN SMVA"/>
    <property type="match status" value="1"/>
</dbReference>
<feature type="transmembrane region" description="Helical" evidence="8">
    <location>
        <begin position="275"/>
        <end position="296"/>
    </location>
</feature>
<feature type="transmembrane region" description="Helical" evidence="8">
    <location>
        <begin position="108"/>
        <end position="129"/>
    </location>
</feature>
<dbReference type="GO" id="GO:0022857">
    <property type="term" value="F:transmembrane transporter activity"/>
    <property type="evidence" value="ECO:0007669"/>
    <property type="project" value="InterPro"/>
</dbReference>
<evidence type="ECO:0000256" key="2">
    <source>
        <dbReference type="ARBA" id="ARBA00022448"/>
    </source>
</evidence>
<feature type="transmembrane region" description="Helical" evidence="8">
    <location>
        <begin position="52"/>
        <end position="71"/>
    </location>
</feature>
<gene>
    <name evidence="10" type="ORF">FHX41_4672</name>
</gene>
<dbReference type="CDD" id="cd17321">
    <property type="entry name" value="MFS_MMR_MDR_like"/>
    <property type="match status" value="1"/>
</dbReference>
<dbReference type="RefSeq" id="WP_221635387.1">
    <property type="nucleotide sequence ID" value="NZ_VFPO01000001.1"/>
</dbReference>
<evidence type="ECO:0000313" key="10">
    <source>
        <dbReference type="EMBL" id="TQM70924.1"/>
    </source>
</evidence>
<dbReference type="InterPro" id="IPR036259">
    <property type="entry name" value="MFS_trans_sf"/>
</dbReference>
<keyword evidence="6 8" id="KW-0472">Membrane</keyword>